<dbReference type="RefSeq" id="XP_034277443.2">
    <property type="nucleotide sequence ID" value="XM_034421552.2"/>
</dbReference>
<keyword evidence="6" id="KW-1133">Transmembrane helix</keyword>
<dbReference type="Pfam" id="PF25107">
    <property type="entry name" value="VWA7_N"/>
    <property type="match status" value="1"/>
</dbReference>
<evidence type="ECO:0000313" key="12">
    <source>
        <dbReference type="Proteomes" id="UP001652622"/>
    </source>
</evidence>
<feature type="domain" description="VWA7 Ig-like" evidence="9">
    <location>
        <begin position="808"/>
        <end position="909"/>
    </location>
</feature>
<dbReference type="Proteomes" id="UP001652622">
    <property type="component" value="Unplaced"/>
</dbReference>
<dbReference type="InterPro" id="IPR052577">
    <property type="entry name" value="VWA7"/>
</dbReference>
<feature type="domain" description="VWA7 beta-sandwich" evidence="8">
    <location>
        <begin position="691"/>
        <end position="801"/>
    </location>
</feature>
<dbReference type="OrthoDB" id="301415at2759"/>
<dbReference type="InterPro" id="IPR057613">
    <property type="entry name" value="VWA7_4"/>
</dbReference>
<dbReference type="KEGG" id="pgut:117667937"/>
<dbReference type="SUPFAM" id="SSF53300">
    <property type="entry name" value="vWA-like"/>
    <property type="match status" value="1"/>
</dbReference>
<keyword evidence="6" id="KW-0812">Transmembrane</keyword>
<evidence type="ECO:0000259" key="10">
    <source>
        <dbReference type="Pfam" id="PF25106"/>
    </source>
</evidence>
<name>A0A6P9BZV6_PANGU</name>
<dbReference type="InterPro" id="IPR056475">
    <property type="entry name" value="GBD_Hemicentin/VWA7"/>
</dbReference>
<dbReference type="AlphaFoldDB" id="A0A6P9BZV6"/>
<dbReference type="GeneID" id="117667937"/>
<dbReference type="PANTHER" id="PTHR14905:SF7">
    <property type="entry name" value="VON WILLEBRAND FACTOR A DOMAIN-CONTAINING PROTEIN 7"/>
    <property type="match status" value="1"/>
</dbReference>
<dbReference type="InterPro" id="IPR057615">
    <property type="entry name" value="Ig_VWA7"/>
</dbReference>
<feature type="domain" description="Hemicentin-1-like von Willebrand factor A" evidence="10">
    <location>
        <begin position="392"/>
        <end position="558"/>
    </location>
</feature>
<feature type="region of interest" description="Disordered" evidence="5">
    <location>
        <begin position="1"/>
        <end position="56"/>
    </location>
</feature>
<evidence type="ECO:0000313" key="13">
    <source>
        <dbReference type="RefSeq" id="XP_034277443.2"/>
    </source>
</evidence>
<dbReference type="GO" id="GO:0005576">
    <property type="term" value="C:extracellular region"/>
    <property type="evidence" value="ECO:0007669"/>
    <property type="project" value="UniProtKB-SubCell"/>
</dbReference>
<comment type="subcellular location">
    <subcellularLocation>
        <location evidence="1">Secreted</location>
    </subcellularLocation>
</comment>
<dbReference type="Pfam" id="PF23560">
    <property type="entry name" value="GBD_Hemicentin"/>
    <property type="match status" value="1"/>
</dbReference>
<evidence type="ECO:0000256" key="2">
    <source>
        <dbReference type="ARBA" id="ARBA00022525"/>
    </source>
</evidence>
<dbReference type="InterPro" id="IPR056861">
    <property type="entry name" value="HMCN1-like_VWA"/>
</dbReference>
<dbReference type="Gene3D" id="3.40.50.410">
    <property type="entry name" value="von Willebrand factor, type A domain"/>
    <property type="match status" value="1"/>
</dbReference>
<evidence type="ECO:0000259" key="7">
    <source>
        <dbReference type="Pfam" id="PF23560"/>
    </source>
</evidence>
<evidence type="ECO:0000256" key="1">
    <source>
        <dbReference type="ARBA" id="ARBA00004613"/>
    </source>
</evidence>
<dbReference type="CTD" id="80737"/>
<evidence type="ECO:0000256" key="3">
    <source>
        <dbReference type="ARBA" id="ARBA00022729"/>
    </source>
</evidence>
<organism evidence="12 13">
    <name type="scientific">Pantherophis guttatus</name>
    <name type="common">Corn snake</name>
    <name type="synonym">Elaphe guttata</name>
    <dbReference type="NCBI Taxonomy" id="94885"/>
    <lineage>
        <taxon>Eukaryota</taxon>
        <taxon>Metazoa</taxon>
        <taxon>Chordata</taxon>
        <taxon>Craniata</taxon>
        <taxon>Vertebrata</taxon>
        <taxon>Euteleostomi</taxon>
        <taxon>Lepidosauria</taxon>
        <taxon>Squamata</taxon>
        <taxon>Bifurcata</taxon>
        <taxon>Unidentata</taxon>
        <taxon>Episquamata</taxon>
        <taxon>Toxicofera</taxon>
        <taxon>Serpentes</taxon>
        <taxon>Colubroidea</taxon>
        <taxon>Colubridae</taxon>
        <taxon>Colubrinae</taxon>
        <taxon>Pantherophis</taxon>
    </lineage>
</organism>
<dbReference type="Pfam" id="PF23619">
    <property type="entry name" value="Ig_VWA7"/>
    <property type="match status" value="1"/>
</dbReference>
<feature type="transmembrane region" description="Helical" evidence="6">
    <location>
        <begin position="1041"/>
        <end position="1057"/>
    </location>
</feature>
<keyword evidence="3" id="KW-0732">Signal</keyword>
<evidence type="ECO:0000256" key="5">
    <source>
        <dbReference type="SAM" id="MobiDB-lite"/>
    </source>
</evidence>
<feature type="compositionally biased region" description="Low complexity" evidence="5">
    <location>
        <begin position="31"/>
        <end position="43"/>
    </location>
</feature>
<evidence type="ECO:0000259" key="11">
    <source>
        <dbReference type="Pfam" id="PF25107"/>
    </source>
</evidence>
<reference evidence="13" key="1">
    <citation type="submission" date="2025-08" db="UniProtKB">
        <authorList>
            <consortium name="RefSeq"/>
        </authorList>
    </citation>
    <scope>IDENTIFICATION</scope>
    <source>
        <tissue evidence="13">Blood</tissue>
    </source>
</reference>
<dbReference type="Pfam" id="PF23610">
    <property type="entry name" value="VWA7_4"/>
    <property type="match status" value="1"/>
</dbReference>
<keyword evidence="2" id="KW-0964">Secreted</keyword>
<proteinExistence type="predicted"/>
<dbReference type="PANTHER" id="PTHR14905">
    <property type="entry name" value="NG37"/>
    <property type="match status" value="1"/>
</dbReference>
<dbReference type="Pfam" id="PF25106">
    <property type="entry name" value="VWA_4"/>
    <property type="match status" value="1"/>
</dbReference>
<gene>
    <name evidence="13" type="primary">VWA7</name>
</gene>
<keyword evidence="12" id="KW-1185">Reference proteome</keyword>
<evidence type="ECO:0000259" key="9">
    <source>
        <dbReference type="Pfam" id="PF23619"/>
    </source>
</evidence>
<evidence type="ECO:0000259" key="8">
    <source>
        <dbReference type="Pfam" id="PF23610"/>
    </source>
</evidence>
<evidence type="ECO:0000256" key="4">
    <source>
        <dbReference type="ARBA" id="ARBA00023180"/>
    </source>
</evidence>
<feature type="domain" description="VWA7 N-terminal" evidence="11">
    <location>
        <begin position="158"/>
        <end position="380"/>
    </location>
</feature>
<keyword evidence="6" id="KW-0472">Membrane</keyword>
<sequence>MASYWRCSPTISAAGPGVRGAPAEERRRRLPQAQQQQQQQQQLRRQRRQARSGAQGDFCPTPSWLVQINVSNMDHPLDCLGHLLWMLMLVHLPLQEVHGFFPNIWSRTMGFTWGSITHQDMTEDAILNITLRLFSEMPHPTKGNRIQEKDFKDKTLLADDIFAAFYGPEVSAKRFRGAVAEVANANAAMDFGNTTRDEPVFHFDSELIHSANSWLLHIRQEILQAVRSEQYGIARKKLGQLLHSLQDFYSHSNWVELGYDGILLDLVQPGREIQSVAEAGIRTCHDCSEWTCKGNLLEKLAVLTTGYYGSRPEKPIGKCSHGGRFDESRHQEPRGGINKDSASMFFSPHHYLHQKAARLAQEASIHFLEKMWREIGNRQFMRLLDISPTTGLSFVVDTTGSMGEEISAAKFQAREIIERRQGTPQQPDFYLLVPFHDPSFGPVSKTSDPEEFWKVLNTISPLGGGDEPEMCLSALELALQNSPPCSEIFVFTDASAKDAHLKNSVESLIQEKKCKVTFLITEDPSKTRTKRETLAPNRFDLYVHLAESSGGQIIFTDNDNIRRMAEIIGESSLSSVTLFRYHKGNILRPKGTQRRTKKQAPQLARHQFWIDSLVDHVVVTIQGSVEFFEIRDPTDRFQTDATIHGPLAKIQHIGGIYRAFLSTPVHPGEWTLKLRSKGHYSVHIQGQSTLDFLYYFAVPVDGRHPGLFMLDSPPVEGLPTYLVVMVIGLNQTKSGSVQLQSVNLEARTGSLGELKLQRRDSRMDLFVAELPPTLSTTKSFSIVVHGMDGGGQKLERSAPQVATVTGSLLELSRETPVFPGRRVSISWKVTNPGAPKYYGLKVISLPRIPADISNARLQLGFNQTGTGQIFLNIPDTALPGSLITITLQANSLNSSADPDFAHIDLLVMPQPPVETISSPVCNVTSSENSCGPPQSPCRSQRWTATLQIWDKAGIHSVQVENGLVLPHQAHGLVEIVTYTSDCCSRQAELVVTNLLGEKYRCQVEVMPPALPGKTVTAPPDDVRMVADAAGAADMAVAPSSMIWWWISTILLVIVWLGP</sequence>
<protein>
    <submittedName>
        <fullName evidence="13">von Willebrand factor A domain-containing protein 7 isoform X1</fullName>
    </submittedName>
</protein>
<dbReference type="InterPro" id="IPR036465">
    <property type="entry name" value="vWFA_dom_sf"/>
</dbReference>
<evidence type="ECO:0000256" key="6">
    <source>
        <dbReference type="SAM" id="Phobius"/>
    </source>
</evidence>
<feature type="domain" description="Hemicentin/VWA7 galactose-binding" evidence="7">
    <location>
        <begin position="603"/>
        <end position="689"/>
    </location>
</feature>
<keyword evidence="4" id="KW-0325">Glycoprotein</keyword>
<dbReference type="InterPro" id="IPR056862">
    <property type="entry name" value="VWA7_N"/>
</dbReference>
<accession>A0A6P9BZV6</accession>